<dbReference type="SUPFAM" id="SSF103473">
    <property type="entry name" value="MFS general substrate transporter"/>
    <property type="match status" value="1"/>
</dbReference>
<gene>
    <name evidence="8" type="ORF">Sste5346_006082</name>
</gene>
<evidence type="ECO:0000256" key="6">
    <source>
        <dbReference type="SAM" id="Phobius"/>
    </source>
</evidence>
<feature type="transmembrane region" description="Helical" evidence="6">
    <location>
        <begin position="473"/>
        <end position="491"/>
    </location>
</feature>
<dbReference type="InterPro" id="IPR050360">
    <property type="entry name" value="MFS_Sugar_Transporters"/>
</dbReference>
<keyword evidence="3 6" id="KW-0812">Transmembrane</keyword>
<feature type="transmembrane region" description="Helical" evidence="6">
    <location>
        <begin position="371"/>
        <end position="390"/>
    </location>
</feature>
<feature type="transmembrane region" description="Helical" evidence="6">
    <location>
        <begin position="184"/>
        <end position="203"/>
    </location>
</feature>
<name>A0ABR3Z020_9PEZI</name>
<dbReference type="InterPro" id="IPR020846">
    <property type="entry name" value="MFS_dom"/>
</dbReference>
<evidence type="ECO:0000313" key="8">
    <source>
        <dbReference type="EMBL" id="KAL1893941.1"/>
    </source>
</evidence>
<feature type="transmembrane region" description="Helical" evidence="6">
    <location>
        <begin position="439"/>
        <end position="461"/>
    </location>
</feature>
<dbReference type="PANTHER" id="PTHR48022">
    <property type="entry name" value="PLASTIDIC GLUCOSE TRANSPORTER 4"/>
    <property type="match status" value="1"/>
</dbReference>
<dbReference type="EMBL" id="JAWCUI010000035">
    <property type="protein sequence ID" value="KAL1893941.1"/>
    <property type="molecule type" value="Genomic_DNA"/>
</dbReference>
<dbReference type="Proteomes" id="UP001583186">
    <property type="component" value="Unassembled WGS sequence"/>
</dbReference>
<evidence type="ECO:0000256" key="1">
    <source>
        <dbReference type="ARBA" id="ARBA00004141"/>
    </source>
</evidence>
<dbReference type="Pfam" id="PF00083">
    <property type="entry name" value="Sugar_tr"/>
    <property type="match status" value="1"/>
</dbReference>
<evidence type="ECO:0000256" key="3">
    <source>
        <dbReference type="ARBA" id="ARBA00022692"/>
    </source>
</evidence>
<evidence type="ECO:0000259" key="7">
    <source>
        <dbReference type="PROSITE" id="PS50850"/>
    </source>
</evidence>
<comment type="caution">
    <text evidence="8">The sequence shown here is derived from an EMBL/GenBank/DDBJ whole genome shotgun (WGS) entry which is preliminary data.</text>
</comment>
<feature type="transmembrane region" description="Helical" evidence="6">
    <location>
        <begin position="124"/>
        <end position="143"/>
    </location>
</feature>
<organism evidence="8 9">
    <name type="scientific">Sporothrix stenoceras</name>
    <dbReference type="NCBI Taxonomy" id="5173"/>
    <lineage>
        <taxon>Eukaryota</taxon>
        <taxon>Fungi</taxon>
        <taxon>Dikarya</taxon>
        <taxon>Ascomycota</taxon>
        <taxon>Pezizomycotina</taxon>
        <taxon>Sordariomycetes</taxon>
        <taxon>Sordariomycetidae</taxon>
        <taxon>Ophiostomatales</taxon>
        <taxon>Ophiostomataceae</taxon>
        <taxon>Sporothrix</taxon>
    </lineage>
</organism>
<comment type="subcellular location">
    <subcellularLocation>
        <location evidence="1">Membrane</location>
        <topology evidence="1">Multi-pass membrane protein</topology>
    </subcellularLocation>
</comment>
<feature type="transmembrane region" description="Helical" evidence="6">
    <location>
        <begin position="341"/>
        <end position="364"/>
    </location>
</feature>
<sequence>MGSKDDTPAVAVADTQHVDVAHDDYNDNNNDPSPGILQVLWRHPMILVCCLYANVGSLMYGFDNLSLSLCLSMAPFVEDFGIMVDGAYVVPAYWQSLWNALPQLMTGIGAWGAGPLADRFGRRAAFVAAGCLSAAGVAVVYTASTRSVFLGGKMVNALGLGMALTTGQIYIAEIAPLKFRGIALSIYTFTMNLGYLVAASVAFDRVTIPNASSYKVLFASEWVWPGLMILGVLLVPETPYHLARKGKLAATTKSLQFLYGKKTPTAPILAAISTTLAHEEQEERLGGDNADTSFRACFRGIHARRTRIVLYCNGLSQMIGATFMANAPYFMVSAGLAPTKVAMMIELGIGLAIVGSAFTFATIPHVGRRKLMLGGLVLAATLFLIMGVASSVPNPTAPTPLWCTGISLQLVWLCMGPVVGPAMAIAGEVSAVRLRAKTAALGFFFNYAYSTVWNVVVPYMYNTDAGNLQGKTGWIFCATCLISLVVVWFEVPELKDLSFAEIDERFALRVKTRAFKTWKDEAPAPSKAAAMGEVELEQIE</sequence>
<keyword evidence="9" id="KW-1185">Reference proteome</keyword>
<comment type="similarity">
    <text evidence="2">Belongs to the major facilitator superfamily. Sugar transporter (TC 2.A.1.1) family.</text>
</comment>
<evidence type="ECO:0000256" key="2">
    <source>
        <dbReference type="ARBA" id="ARBA00010992"/>
    </source>
</evidence>
<dbReference type="PANTHER" id="PTHR48022:SF41">
    <property type="entry name" value="MAJOR FACILITATOR SUPERFAMILY (MFS) PROFILE DOMAIN-CONTAINING PROTEIN"/>
    <property type="match status" value="1"/>
</dbReference>
<reference evidence="8 9" key="1">
    <citation type="journal article" date="2024" name="IMA Fungus">
        <title>IMA Genome - F19 : A genome assembly and annotation guide to empower mycologists, including annotated draft genome sequences of Ceratocystis pirilliformis, Diaporthe australafricana, Fusarium ophioides, Paecilomyces lecythidis, and Sporothrix stenoceras.</title>
        <authorList>
            <person name="Aylward J."/>
            <person name="Wilson A.M."/>
            <person name="Visagie C.M."/>
            <person name="Spraker J."/>
            <person name="Barnes I."/>
            <person name="Buitendag C."/>
            <person name="Ceriani C."/>
            <person name="Del Mar Angel L."/>
            <person name="du Plessis D."/>
            <person name="Fuchs T."/>
            <person name="Gasser K."/>
            <person name="Kramer D."/>
            <person name="Li W."/>
            <person name="Munsamy K."/>
            <person name="Piso A."/>
            <person name="Price J.L."/>
            <person name="Sonnekus B."/>
            <person name="Thomas C."/>
            <person name="van der Nest A."/>
            <person name="van Dijk A."/>
            <person name="van Heerden A."/>
            <person name="van Vuuren N."/>
            <person name="Yilmaz N."/>
            <person name="Duong T.A."/>
            <person name="van der Merwe N.A."/>
            <person name="Wingfield M.J."/>
            <person name="Wingfield B.D."/>
        </authorList>
    </citation>
    <scope>NUCLEOTIDE SEQUENCE [LARGE SCALE GENOMIC DNA]</scope>
    <source>
        <strain evidence="8 9">CMW 5346</strain>
    </source>
</reference>
<dbReference type="Gene3D" id="1.20.1250.20">
    <property type="entry name" value="MFS general substrate transporter like domains"/>
    <property type="match status" value="1"/>
</dbReference>
<feature type="transmembrane region" description="Helical" evidence="6">
    <location>
        <begin position="223"/>
        <end position="243"/>
    </location>
</feature>
<dbReference type="PROSITE" id="PS00216">
    <property type="entry name" value="SUGAR_TRANSPORT_1"/>
    <property type="match status" value="1"/>
</dbReference>
<feature type="transmembrane region" description="Helical" evidence="6">
    <location>
        <begin position="155"/>
        <end position="172"/>
    </location>
</feature>
<feature type="transmembrane region" description="Helical" evidence="6">
    <location>
        <begin position="410"/>
        <end position="427"/>
    </location>
</feature>
<keyword evidence="5 6" id="KW-0472">Membrane</keyword>
<feature type="transmembrane region" description="Helical" evidence="6">
    <location>
        <begin position="308"/>
        <end position="329"/>
    </location>
</feature>
<dbReference type="InterPro" id="IPR005828">
    <property type="entry name" value="MFS_sugar_transport-like"/>
</dbReference>
<dbReference type="PROSITE" id="PS50850">
    <property type="entry name" value="MFS"/>
    <property type="match status" value="1"/>
</dbReference>
<evidence type="ECO:0000256" key="4">
    <source>
        <dbReference type="ARBA" id="ARBA00022989"/>
    </source>
</evidence>
<dbReference type="InterPro" id="IPR005829">
    <property type="entry name" value="Sugar_transporter_CS"/>
</dbReference>
<protein>
    <recommendedName>
        <fullName evidence="7">Major facilitator superfamily (MFS) profile domain-containing protein</fullName>
    </recommendedName>
</protein>
<evidence type="ECO:0000313" key="9">
    <source>
        <dbReference type="Proteomes" id="UP001583186"/>
    </source>
</evidence>
<dbReference type="InterPro" id="IPR036259">
    <property type="entry name" value="MFS_trans_sf"/>
</dbReference>
<feature type="domain" description="Major facilitator superfamily (MFS) profile" evidence="7">
    <location>
        <begin position="49"/>
        <end position="495"/>
    </location>
</feature>
<accession>A0ABR3Z020</accession>
<evidence type="ECO:0000256" key="5">
    <source>
        <dbReference type="ARBA" id="ARBA00023136"/>
    </source>
</evidence>
<proteinExistence type="inferred from homology"/>
<keyword evidence="4 6" id="KW-1133">Transmembrane helix</keyword>